<dbReference type="InterPro" id="IPR044076">
    <property type="entry name" value="Ribosomal_P2"/>
</dbReference>
<evidence type="ECO:0000256" key="1">
    <source>
        <dbReference type="ARBA" id="ARBA00005436"/>
    </source>
</evidence>
<accession>A0ABR2IQM1</accession>
<dbReference type="InterPro" id="IPR038716">
    <property type="entry name" value="P1/P2_N_sf"/>
</dbReference>
<feature type="compositionally biased region" description="Gly residues" evidence="4">
    <location>
        <begin position="98"/>
        <end position="107"/>
    </location>
</feature>
<sequence length="107" mass="12030">MKYIAAYMLAKLGKENPTVDDIKRIIESVGIEFDQKKGEEIINKLEGKNLEEVINDGKSKLTFVSSEQSGLNEGAKSKEEDEKDNDKNEKEEEETLELGGGFDDLFN</sequence>
<evidence type="ECO:0000313" key="6">
    <source>
        <dbReference type="Proteomes" id="UP001470230"/>
    </source>
</evidence>
<feature type="region of interest" description="Disordered" evidence="4">
    <location>
        <begin position="64"/>
        <end position="107"/>
    </location>
</feature>
<keyword evidence="6" id="KW-1185">Reference proteome</keyword>
<dbReference type="Pfam" id="PF00428">
    <property type="entry name" value="Ribosomal_60s"/>
    <property type="match status" value="1"/>
</dbReference>
<dbReference type="Gene3D" id="1.10.10.1410">
    <property type="match status" value="1"/>
</dbReference>
<comment type="caution">
    <text evidence="5">The sequence shown here is derived from an EMBL/GenBank/DDBJ whole genome shotgun (WGS) entry which is preliminary data.</text>
</comment>
<dbReference type="CDD" id="cd05833">
    <property type="entry name" value="Ribosomal_P2"/>
    <property type="match status" value="1"/>
</dbReference>
<dbReference type="EMBL" id="JAPFFF010000015">
    <property type="protein sequence ID" value="KAK8867201.1"/>
    <property type="molecule type" value="Genomic_DNA"/>
</dbReference>
<keyword evidence="3" id="KW-0687">Ribonucleoprotein</keyword>
<evidence type="ECO:0000256" key="4">
    <source>
        <dbReference type="SAM" id="MobiDB-lite"/>
    </source>
</evidence>
<protein>
    <submittedName>
        <fullName evidence="5">60S acidic ribosomal protein P2</fullName>
    </submittedName>
</protein>
<organism evidence="5 6">
    <name type="scientific">Tritrichomonas musculus</name>
    <dbReference type="NCBI Taxonomy" id="1915356"/>
    <lineage>
        <taxon>Eukaryota</taxon>
        <taxon>Metamonada</taxon>
        <taxon>Parabasalia</taxon>
        <taxon>Tritrichomonadida</taxon>
        <taxon>Tritrichomonadidae</taxon>
        <taxon>Tritrichomonas</taxon>
    </lineage>
</organism>
<reference evidence="5 6" key="1">
    <citation type="submission" date="2024-04" db="EMBL/GenBank/DDBJ databases">
        <title>Tritrichomonas musculus Genome.</title>
        <authorList>
            <person name="Alves-Ferreira E."/>
            <person name="Grigg M."/>
            <person name="Lorenzi H."/>
            <person name="Galac M."/>
        </authorList>
    </citation>
    <scope>NUCLEOTIDE SEQUENCE [LARGE SCALE GENOMIC DNA]</scope>
    <source>
        <strain evidence="5 6">EAF2021</strain>
    </source>
</reference>
<gene>
    <name evidence="5" type="ORF">M9Y10_010178</name>
</gene>
<dbReference type="GO" id="GO:0005840">
    <property type="term" value="C:ribosome"/>
    <property type="evidence" value="ECO:0007669"/>
    <property type="project" value="UniProtKB-KW"/>
</dbReference>
<dbReference type="Proteomes" id="UP001470230">
    <property type="component" value="Unassembled WGS sequence"/>
</dbReference>
<dbReference type="PANTHER" id="PTHR21141:SF5">
    <property type="entry name" value="LARGE RIBOSOMAL SUBUNIT PROTEIN P2"/>
    <property type="match status" value="1"/>
</dbReference>
<keyword evidence="2 5" id="KW-0689">Ribosomal protein</keyword>
<proteinExistence type="inferred from homology"/>
<name>A0ABR2IQM1_9EUKA</name>
<dbReference type="PANTHER" id="PTHR21141">
    <property type="entry name" value="60S ACIDIC RIBOSOMAL PROTEIN FAMILY MEMBER"/>
    <property type="match status" value="1"/>
</dbReference>
<comment type="similarity">
    <text evidence="1">Belongs to the eukaryotic ribosomal protein P1/P2 family.</text>
</comment>
<evidence type="ECO:0000256" key="3">
    <source>
        <dbReference type="ARBA" id="ARBA00023274"/>
    </source>
</evidence>
<feature type="compositionally biased region" description="Basic and acidic residues" evidence="4">
    <location>
        <begin position="75"/>
        <end position="90"/>
    </location>
</feature>
<evidence type="ECO:0000256" key="2">
    <source>
        <dbReference type="ARBA" id="ARBA00022980"/>
    </source>
</evidence>
<evidence type="ECO:0000313" key="5">
    <source>
        <dbReference type="EMBL" id="KAK8867201.1"/>
    </source>
</evidence>